<keyword evidence="3" id="KW-0722">Serine protease inhibitor</keyword>
<dbReference type="InParanoid" id="A0A139WMK0"/>
<dbReference type="SUPFAM" id="SSF56574">
    <property type="entry name" value="Serpins"/>
    <property type="match status" value="1"/>
</dbReference>
<dbReference type="InterPro" id="IPR023795">
    <property type="entry name" value="Serpin_CS"/>
</dbReference>
<dbReference type="InterPro" id="IPR000215">
    <property type="entry name" value="Serpin_fam"/>
</dbReference>
<evidence type="ECO:0000313" key="7">
    <source>
        <dbReference type="Proteomes" id="UP000007266"/>
    </source>
</evidence>
<dbReference type="InterPro" id="IPR042178">
    <property type="entry name" value="Serpin_sf_1"/>
</dbReference>
<dbReference type="OMA" id="MMGRTHQ"/>
<dbReference type="InterPro" id="IPR036186">
    <property type="entry name" value="Serpin_sf"/>
</dbReference>
<evidence type="ECO:0000259" key="5">
    <source>
        <dbReference type="SMART" id="SM00093"/>
    </source>
</evidence>
<reference evidence="6 7" key="1">
    <citation type="journal article" date="2008" name="Nature">
        <title>The genome of the model beetle and pest Tribolium castaneum.</title>
        <authorList>
            <consortium name="Tribolium Genome Sequencing Consortium"/>
            <person name="Richards S."/>
            <person name="Gibbs R.A."/>
            <person name="Weinstock G.M."/>
            <person name="Brown S.J."/>
            <person name="Denell R."/>
            <person name="Beeman R.W."/>
            <person name="Gibbs R."/>
            <person name="Beeman R.W."/>
            <person name="Brown S.J."/>
            <person name="Bucher G."/>
            <person name="Friedrich M."/>
            <person name="Grimmelikhuijzen C.J."/>
            <person name="Klingler M."/>
            <person name="Lorenzen M."/>
            <person name="Richards S."/>
            <person name="Roth S."/>
            <person name="Schroder R."/>
            <person name="Tautz D."/>
            <person name="Zdobnov E.M."/>
            <person name="Muzny D."/>
            <person name="Gibbs R.A."/>
            <person name="Weinstock G.M."/>
            <person name="Attaway T."/>
            <person name="Bell S."/>
            <person name="Buhay C.J."/>
            <person name="Chandrabose M.N."/>
            <person name="Chavez D."/>
            <person name="Clerk-Blankenburg K.P."/>
            <person name="Cree A."/>
            <person name="Dao M."/>
            <person name="Davis C."/>
            <person name="Chacko J."/>
            <person name="Dinh H."/>
            <person name="Dugan-Rocha S."/>
            <person name="Fowler G."/>
            <person name="Garner T.T."/>
            <person name="Garnes J."/>
            <person name="Gnirke A."/>
            <person name="Hawes A."/>
            <person name="Hernandez J."/>
            <person name="Hines S."/>
            <person name="Holder M."/>
            <person name="Hume J."/>
            <person name="Jhangiani S.N."/>
            <person name="Joshi V."/>
            <person name="Khan Z.M."/>
            <person name="Jackson L."/>
            <person name="Kovar C."/>
            <person name="Kowis A."/>
            <person name="Lee S."/>
            <person name="Lewis L.R."/>
            <person name="Margolis J."/>
            <person name="Morgan M."/>
            <person name="Nazareth L.V."/>
            <person name="Nguyen N."/>
            <person name="Okwuonu G."/>
            <person name="Parker D."/>
            <person name="Richards S."/>
            <person name="Ruiz S.J."/>
            <person name="Santibanez J."/>
            <person name="Savard J."/>
            <person name="Scherer S.E."/>
            <person name="Schneider B."/>
            <person name="Sodergren E."/>
            <person name="Tautz D."/>
            <person name="Vattahil S."/>
            <person name="Villasana D."/>
            <person name="White C.S."/>
            <person name="Wright R."/>
            <person name="Park Y."/>
            <person name="Beeman R.W."/>
            <person name="Lord J."/>
            <person name="Oppert B."/>
            <person name="Lorenzen M."/>
            <person name="Brown S."/>
            <person name="Wang L."/>
            <person name="Savard J."/>
            <person name="Tautz D."/>
            <person name="Richards S."/>
            <person name="Weinstock G."/>
            <person name="Gibbs R.A."/>
            <person name="Liu Y."/>
            <person name="Worley K."/>
            <person name="Weinstock G."/>
            <person name="Elsik C.G."/>
            <person name="Reese J.T."/>
            <person name="Elhaik E."/>
            <person name="Landan G."/>
            <person name="Graur D."/>
            <person name="Arensburger P."/>
            <person name="Atkinson P."/>
            <person name="Beeman R.W."/>
            <person name="Beidler J."/>
            <person name="Brown S.J."/>
            <person name="Demuth J.P."/>
            <person name="Drury D.W."/>
            <person name="Du Y.Z."/>
            <person name="Fujiwara H."/>
            <person name="Lorenzen M."/>
            <person name="Maselli V."/>
            <person name="Osanai M."/>
            <person name="Park Y."/>
            <person name="Robertson H.M."/>
            <person name="Tu Z."/>
            <person name="Wang J.J."/>
            <person name="Wang S."/>
            <person name="Richards S."/>
            <person name="Song H."/>
            <person name="Zhang L."/>
            <person name="Sodergren E."/>
            <person name="Werner D."/>
            <person name="Stanke M."/>
            <person name="Morgenstern B."/>
            <person name="Solovyev V."/>
            <person name="Kosarev P."/>
            <person name="Brown G."/>
            <person name="Chen H.C."/>
            <person name="Ermolaeva O."/>
            <person name="Hlavina W."/>
            <person name="Kapustin Y."/>
            <person name="Kiryutin B."/>
            <person name="Kitts P."/>
            <person name="Maglott D."/>
            <person name="Pruitt K."/>
            <person name="Sapojnikov V."/>
            <person name="Souvorov A."/>
            <person name="Mackey A.J."/>
            <person name="Waterhouse R.M."/>
            <person name="Wyder S."/>
            <person name="Zdobnov E.M."/>
            <person name="Zdobnov E.M."/>
            <person name="Wyder S."/>
            <person name="Kriventseva E.V."/>
            <person name="Kadowaki T."/>
            <person name="Bork P."/>
            <person name="Aranda M."/>
            <person name="Bao R."/>
            <person name="Beermann A."/>
            <person name="Berns N."/>
            <person name="Bolognesi R."/>
            <person name="Bonneton F."/>
            <person name="Bopp D."/>
            <person name="Brown S.J."/>
            <person name="Bucher G."/>
            <person name="Butts T."/>
            <person name="Chaumot A."/>
            <person name="Denell R.E."/>
            <person name="Ferrier D.E."/>
            <person name="Friedrich M."/>
            <person name="Gordon C.M."/>
            <person name="Jindra M."/>
            <person name="Klingler M."/>
            <person name="Lan Q."/>
            <person name="Lattorff H.M."/>
            <person name="Laudet V."/>
            <person name="von Levetsow C."/>
            <person name="Liu Z."/>
            <person name="Lutz R."/>
            <person name="Lynch J.A."/>
            <person name="da Fonseca R.N."/>
            <person name="Posnien N."/>
            <person name="Reuter R."/>
            <person name="Roth S."/>
            <person name="Savard J."/>
            <person name="Schinko J.B."/>
            <person name="Schmitt C."/>
            <person name="Schoppmeier M."/>
            <person name="Schroder R."/>
            <person name="Shippy T.D."/>
            <person name="Simonnet F."/>
            <person name="Marques-Souza H."/>
            <person name="Tautz D."/>
            <person name="Tomoyasu Y."/>
            <person name="Trauner J."/>
            <person name="Van der Zee M."/>
            <person name="Vervoort M."/>
            <person name="Wittkopp N."/>
            <person name="Wimmer E.A."/>
            <person name="Yang X."/>
            <person name="Jones A.K."/>
            <person name="Sattelle D.B."/>
            <person name="Ebert P.R."/>
            <person name="Nelson D."/>
            <person name="Scott J.G."/>
            <person name="Beeman R.W."/>
            <person name="Muthukrishnan S."/>
            <person name="Kramer K.J."/>
            <person name="Arakane Y."/>
            <person name="Beeman R.W."/>
            <person name="Zhu Q."/>
            <person name="Hogenkamp D."/>
            <person name="Dixit R."/>
            <person name="Oppert B."/>
            <person name="Jiang H."/>
            <person name="Zou Z."/>
            <person name="Marshall J."/>
            <person name="Elpidina E."/>
            <person name="Vinokurov K."/>
            <person name="Oppert C."/>
            <person name="Zou Z."/>
            <person name="Evans J."/>
            <person name="Lu Z."/>
            <person name="Zhao P."/>
            <person name="Sumathipala N."/>
            <person name="Altincicek B."/>
            <person name="Vilcinskas A."/>
            <person name="Williams M."/>
            <person name="Hultmark D."/>
            <person name="Hetru C."/>
            <person name="Jiang H."/>
            <person name="Grimmelikhuijzen C.J."/>
            <person name="Hauser F."/>
            <person name="Cazzamali G."/>
            <person name="Williamson M."/>
            <person name="Park Y."/>
            <person name="Li B."/>
            <person name="Tanaka Y."/>
            <person name="Predel R."/>
            <person name="Neupert S."/>
            <person name="Schachtner J."/>
            <person name="Verleyen P."/>
            <person name="Raible F."/>
            <person name="Bork P."/>
            <person name="Friedrich M."/>
            <person name="Walden K.K."/>
            <person name="Robertson H.M."/>
            <person name="Angeli S."/>
            <person name="Foret S."/>
            <person name="Bucher G."/>
            <person name="Schuetz S."/>
            <person name="Maleszka R."/>
            <person name="Wimmer E.A."/>
            <person name="Beeman R.W."/>
            <person name="Lorenzen M."/>
            <person name="Tomoyasu Y."/>
            <person name="Miller S.C."/>
            <person name="Grossmann D."/>
            <person name="Bucher G."/>
        </authorList>
    </citation>
    <scope>NUCLEOTIDE SEQUENCE [LARGE SCALE GENOMIC DNA]</scope>
    <source>
        <strain evidence="6 7">Georgia GA2</strain>
    </source>
</reference>
<gene>
    <name evidence="6" type="primary">AUGUSTUS-3.0.2_00760</name>
    <name evidence="6" type="ORF">TcasGA2_TC000760</name>
</gene>
<dbReference type="STRING" id="7070.A0A139WMK0"/>
<dbReference type="InterPro" id="IPR042185">
    <property type="entry name" value="Serpin_sf_2"/>
</dbReference>
<protein>
    <submittedName>
        <fullName evidence="6">Serpin peptidase inhibitor 1</fullName>
    </submittedName>
</protein>
<feature type="domain" description="Serpin" evidence="5">
    <location>
        <begin position="18"/>
        <end position="376"/>
    </location>
</feature>
<dbReference type="Pfam" id="PF00079">
    <property type="entry name" value="Serpin"/>
    <property type="match status" value="1"/>
</dbReference>
<evidence type="ECO:0000256" key="1">
    <source>
        <dbReference type="ARBA" id="ARBA00009500"/>
    </source>
</evidence>
<dbReference type="GO" id="GO:0005615">
    <property type="term" value="C:extracellular space"/>
    <property type="evidence" value="ECO:0000318"/>
    <property type="project" value="GO_Central"/>
</dbReference>
<dbReference type="AlphaFoldDB" id="A0A139WMK0"/>
<organism evidence="6 7">
    <name type="scientific">Tribolium castaneum</name>
    <name type="common">Red flour beetle</name>
    <dbReference type="NCBI Taxonomy" id="7070"/>
    <lineage>
        <taxon>Eukaryota</taxon>
        <taxon>Metazoa</taxon>
        <taxon>Ecdysozoa</taxon>
        <taxon>Arthropoda</taxon>
        <taxon>Hexapoda</taxon>
        <taxon>Insecta</taxon>
        <taxon>Pterygota</taxon>
        <taxon>Neoptera</taxon>
        <taxon>Endopterygota</taxon>
        <taxon>Coleoptera</taxon>
        <taxon>Polyphaga</taxon>
        <taxon>Cucujiformia</taxon>
        <taxon>Tenebrionidae</taxon>
        <taxon>Tenebrionidae incertae sedis</taxon>
        <taxon>Tribolium</taxon>
    </lineage>
</organism>
<dbReference type="SMART" id="SM00093">
    <property type="entry name" value="SERPIN"/>
    <property type="match status" value="1"/>
</dbReference>
<dbReference type="PANTHER" id="PTHR11461">
    <property type="entry name" value="SERINE PROTEASE INHIBITOR, SERPIN"/>
    <property type="match status" value="1"/>
</dbReference>
<dbReference type="Proteomes" id="UP000007266">
    <property type="component" value="Linkage group 2"/>
</dbReference>
<name>A0A139WMK0_TRICA</name>
<dbReference type="PANTHER" id="PTHR11461:SF211">
    <property type="entry name" value="GH10112P-RELATED"/>
    <property type="match status" value="1"/>
</dbReference>
<evidence type="ECO:0000256" key="4">
    <source>
        <dbReference type="RuleBase" id="RU000411"/>
    </source>
</evidence>
<evidence type="ECO:0000256" key="3">
    <source>
        <dbReference type="ARBA" id="ARBA00022900"/>
    </source>
</evidence>
<dbReference type="EMBL" id="KQ971312">
    <property type="protein sequence ID" value="KYB29067.1"/>
    <property type="molecule type" value="Genomic_DNA"/>
</dbReference>
<dbReference type="InterPro" id="IPR023796">
    <property type="entry name" value="Serpin_dom"/>
</dbReference>
<dbReference type="PROSITE" id="PS00284">
    <property type="entry name" value="SERPIN"/>
    <property type="match status" value="1"/>
</dbReference>
<sequence length="377" mass="42445">MFPKTFSFHTLRVKIPNFCCSPEVTKENFGNFLISPFSIQTVFALTQSGAKDPTAAEIRNKLNLPDSPEKTDEIYSAILPTLKGNEQYALHTANKIYVKNDYPVKEEFKNVASNVYQAGIENIDFTQKTEAATAINGWVEKQTNNKIHDLIDPNTLDADTRIILINALYFKGKWVNPFESYATRKRDFYKTPKDIVKVDTMQNTDLYNYYESPELKAKFLEMPYLGDDISMVIVLPNEKDGLEFVESQVDKVFTTHNFTQERVSVSLPKFSIENKVQLKKILQNLGVNTAFTDEADLSGIAGKKGELAISDVVQKAFINVTETGTEAAAATAVQAVRISLEYAPNKDPKIFVADHPFIYYITTKNVILFGGRVSNLK</sequence>
<comment type="similarity">
    <text evidence="1 4">Belongs to the serpin family.</text>
</comment>
<keyword evidence="2" id="KW-0646">Protease inhibitor</keyword>
<accession>A0A139WMK0</accession>
<proteinExistence type="inferred from homology"/>
<keyword evidence="7" id="KW-1185">Reference proteome</keyword>
<dbReference type="Gene3D" id="2.30.39.10">
    <property type="entry name" value="Alpha-1-antitrypsin, domain 1"/>
    <property type="match status" value="1"/>
</dbReference>
<dbReference type="GO" id="GO:0050776">
    <property type="term" value="P:regulation of immune response"/>
    <property type="evidence" value="ECO:0000318"/>
    <property type="project" value="GO_Central"/>
</dbReference>
<dbReference type="CDD" id="cd19955">
    <property type="entry name" value="serpin48-like_insects"/>
    <property type="match status" value="1"/>
</dbReference>
<dbReference type="GO" id="GO:0004867">
    <property type="term" value="F:serine-type endopeptidase inhibitor activity"/>
    <property type="evidence" value="ECO:0007669"/>
    <property type="project" value="UniProtKB-KW"/>
</dbReference>
<reference evidence="6 7" key="2">
    <citation type="journal article" date="2010" name="Nucleic Acids Res.">
        <title>BeetleBase in 2010: revisions to provide comprehensive genomic information for Tribolium castaneum.</title>
        <authorList>
            <person name="Kim H.S."/>
            <person name="Murphy T."/>
            <person name="Xia J."/>
            <person name="Caragea D."/>
            <person name="Park Y."/>
            <person name="Beeman R.W."/>
            <person name="Lorenzen M.D."/>
            <person name="Butcher S."/>
            <person name="Manak J.R."/>
            <person name="Brown S.J."/>
        </authorList>
    </citation>
    <scope>GENOME REANNOTATION</scope>
    <source>
        <strain evidence="6 7">Georgia GA2</strain>
    </source>
</reference>
<evidence type="ECO:0000313" key="6">
    <source>
        <dbReference type="EMBL" id="KYB29067.1"/>
    </source>
</evidence>
<evidence type="ECO:0000256" key="2">
    <source>
        <dbReference type="ARBA" id="ARBA00022690"/>
    </source>
</evidence>
<dbReference type="Gene3D" id="3.30.497.10">
    <property type="entry name" value="Antithrombin, subunit I, domain 2"/>
    <property type="match status" value="1"/>
</dbReference>